<comment type="caution">
    <text evidence="2">The sequence shown here is derived from an EMBL/GenBank/DDBJ whole genome shotgun (WGS) entry which is preliminary data.</text>
</comment>
<dbReference type="Gene3D" id="1.20.120.520">
    <property type="entry name" value="nmb1532 protein domain like"/>
    <property type="match status" value="1"/>
</dbReference>
<sequence>MTHYRLDMTMMFAMHDAMRRDLAQVTRIASGVTRSSSDDPAHLLRTALGWELFKKFLLVHHQTEDDVLWPALRKAVAGNDDQLALADALEEEHGVIEPLLAAVDAAGADPDGGHGRFADIVDELAGQLGAHLTHEEANGLTLIDASLPAEQWQHFAAVHGQRLTPDADTYMPWLLSHHGPDELARALEKFPPRFANAFREQWAPAFAARGDLWNGR</sequence>
<feature type="domain" description="Hemerythrin-like" evidence="1">
    <location>
        <begin position="10"/>
        <end position="137"/>
    </location>
</feature>
<protein>
    <submittedName>
        <fullName evidence="2">Hemerythrin domain-containing protein</fullName>
    </submittedName>
</protein>
<evidence type="ECO:0000259" key="1">
    <source>
        <dbReference type="Pfam" id="PF01814"/>
    </source>
</evidence>
<dbReference type="InterPro" id="IPR012312">
    <property type="entry name" value="Hemerythrin-like"/>
</dbReference>
<dbReference type="RefSeq" id="WP_205047654.1">
    <property type="nucleotide sequence ID" value="NZ_CAJVAX010000001.1"/>
</dbReference>
<keyword evidence="3" id="KW-1185">Reference proteome</keyword>
<gene>
    <name evidence="2" type="ORF">SBRY_10866</name>
</gene>
<proteinExistence type="predicted"/>
<evidence type="ECO:0000313" key="2">
    <source>
        <dbReference type="EMBL" id="CAG7605852.1"/>
    </source>
</evidence>
<evidence type="ECO:0000313" key="3">
    <source>
        <dbReference type="Proteomes" id="UP001153328"/>
    </source>
</evidence>
<name>A0A9W4E3T0_9ACTN</name>
<organism evidence="2 3">
    <name type="scientific">Actinacidiphila bryophytorum</name>
    <dbReference type="NCBI Taxonomy" id="1436133"/>
    <lineage>
        <taxon>Bacteria</taxon>
        <taxon>Bacillati</taxon>
        <taxon>Actinomycetota</taxon>
        <taxon>Actinomycetes</taxon>
        <taxon>Kitasatosporales</taxon>
        <taxon>Streptomycetaceae</taxon>
        <taxon>Actinacidiphila</taxon>
    </lineage>
</organism>
<reference evidence="2" key="1">
    <citation type="submission" date="2021-06" db="EMBL/GenBank/DDBJ databases">
        <authorList>
            <person name="Arsene-Ploetze F."/>
        </authorList>
    </citation>
    <scope>NUCLEOTIDE SEQUENCE</scope>
    <source>
        <strain evidence="2">SBRY1</strain>
    </source>
</reference>
<dbReference type="Proteomes" id="UP001153328">
    <property type="component" value="Unassembled WGS sequence"/>
</dbReference>
<dbReference type="Pfam" id="PF01814">
    <property type="entry name" value="Hemerythrin"/>
    <property type="match status" value="1"/>
</dbReference>
<dbReference type="CDD" id="cd12108">
    <property type="entry name" value="Hr-like"/>
    <property type="match status" value="1"/>
</dbReference>
<dbReference type="EMBL" id="CAJVAX010000001">
    <property type="protein sequence ID" value="CAG7605852.1"/>
    <property type="molecule type" value="Genomic_DNA"/>
</dbReference>
<dbReference type="AlphaFoldDB" id="A0A9W4E3T0"/>
<accession>A0A9W4E3T0</accession>